<sequence>NMRKLPKIIIQEEFEKLLAATLKLEKEAKGKNRKLRLKQYRIAMLLGFEAGMRISEITGFKGVSKRTNKQGQVVVKETEVPALTKDRVESASIRILSGKGSKDRIVPRPKRLNQTAVDMLPLKLKRRALQHFITKLGDKVLKKPISFHTLRHGFASHLLNSGRPIHEVQMLLGHSRLDTTGVYLHANPIKAIEGARDIF</sequence>
<feature type="domain" description="Tyr recombinase" evidence="3">
    <location>
        <begin position="4"/>
        <end position="196"/>
    </location>
</feature>
<dbReference type="PANTHER" id="PTHR30349:SF41">
    <property type="entry name" value="INTEGRASE_RECOMBINASE PROTEIN MJ0367-RELATED"/>
    <property type="match status" value="1"/>
</dbReference>
<dbReference type="GO" id="GO:0015074">
    <property type="term" value="P:DNA integration"/>
    <property type="evidence" value="ECO:0007669"/>
    <property type="project" value="InterPro"/>
</dbReference>
<comment type="caution">
    <text evidence="4">The sequence shown here is derived from an EMBL/GenBank/DDBJ whole genome shotgun (WGS) entry which is preliminary data.</text>
</comment>
<dbReference type="PROSITE" id="PS51898">
    <property type="entry name" value="TYR_RECOMBINASE"/>
    <property type="match status" value="1"/>
</dbReference>
<dbReference type="SUPFAM" id="SSF56349">
    <property type="entry name" value="DNA breaking-rejoining enzymes"/>
    <property type="match status" value="1"/>
</dbReference>
<evidence type="ECO:0000259" key="3">
    <source>
        <dbReference type="PROSITE" id="PS51898"/>
    </source>
</evidence>
<reference evidence="4" key="1">
    <citation type="journal article" date="2015" name="Nature">
        <title>Complex archaea that bridge the gap between prokaryotes and eukaryotes.</title>
        <authorList>
            <person name="Spang A."/>
            <person name="Saw J.H."/>
            <person name="Jorgensen S.L."/>
            <person name="Zaremba-Niedzwiedzka K."/>
            <person name="Martijn J."/>
            <person name="Lind A.E."/>
            <person name="van Eijk R."/>
            <person name="Schleper C."/>
            <person name="Guy L."/>
            <person name="Ettema T.J."/>
        </authorList>
    </citation>
    <scope>NUCLEOTIDE SEQUENCE</scope>
</reference>
<keyword evidence="2" id="KW-0233">DNA recombination</keyword>
<protein>
    <recommendedName>
        <fullName evidence="3">Tyr recombinase domain-containing protein</fullName>
    </recommendedName>
</protein>
<gene>
    <name evidence="4" type="ORF">LCGC14_0570980</name>
</gene>
<dbReference type="InterPro" id="IPR011010">
    <property type="entry name" value="DNA_brk_join_enz"/>
</dbReference>
<dbReference type="EMBL" id="LAZR01000839">
    <property type="protein sequence ID" value="KKN56520.1"/>
    <property type="molecule type" value="Genomic_DNA"/>
</dbReference>
<proteinExistence type="predicted"/>
<dbReference type="GO" id="GO:0006310">
    <property type="term" value="P:DNA recombination"/>
    <property type="evidence" value="ECO:0007669"/>
    <property type="project" value="UniProtKB-KW"/>
</dbReference>
<keyword evidence="1" id="KW-0238">DNA-binding</keyword>
<name>A0A0F9RJ40_9ZZZZ</name>
<feature type="non-terminal residue" evidence="4">
    <location>
        <position position="1"/>
    </location>
</feature>
<dbReference type="Pfam" id="PF00589">
    <property type="entry name" value="Phage_integrase"/>
    <property type="match status" value="1"/>
</dbReference>
<dbReference type="InterPro" id="IPR002104">
    <property type="entry name" value="Integrase_catalytic"/>
</dbReference>
<dbReference type="PANTHER" id="PTHR30349">
    <property type="entry name" value="PHAGE INTEGRASE-RELATED"/>
    <property type="match status" value="1"/>
</dbReference>
<dbReference type="Gene3D" id="1.10.443.10">
    <property type="entry name" value="Intergrase catalytic core"/>
    <property type="match status" value="2"/>
</dbReference>
<dbReference type="InterPro" id="IPR050090">
    <property type="entry name" value="Tyrosine_recombinase_XerCD"/>
</dbReference>
<accession>A0A0F9RJ40</accession>
<evidence type="ECO:0000313" key="4">
    <source>
        <dbReference type="EMBL" id="KKN56520.1"/>
    </source>
</evidence>
<dbReference type="GO" id="GO:0003677">
    <property type="term" value="F:DNA binding"/>
    <property type="evidence" value="ECO:0007669"/>
    <property type="project" value="UniProtKB-KW"/>
</dbReference>
<dbReference type="AlphaFoldDB" id="A0A0F9RJ40"/>
<organism evidence="4">
    <name type="scientific">marine sediment metagenome</name>
    <dbReference type="NCBI Taxonomy" id="412755"/>
    <lineage>
        <taxon>unclassified sequences</taxon>
        <taxon>metagenomes</taxon>
        <taxon>ecological metagenomes</taxon>
    </lineage>
</organism>
<dbReference type="InterPro" id="IPR013762">
    <property type="entry name" value="Integrase-like_cat_sf"/>
</dbReference>
<evidence type="ECO:0000256" key="1">
    <source>
        <dbReference type="ARBA" id="ARBA00023125"/>
    </source>
</evidence>
<evidence type="ECO:0000256" key="2">
    <source>
        <dbReference type="ARBA" id="ARBA00023172"/>
    </source>
</evidence>